<name>A0A8H6XWX5_9AGAR</name>
<accession>A0A8H6XWX5</accession>
<dbReference type="AlphaFoldDB" id="A0A8H6XWX5"/>
<sequence length="71" mass="7952">MLQSILKPTENTSPTVSETFITRHRVRRVAFHTDRAAKPISKIELKVSRGEWSMFKVGVQNVSGPASSELL</sequence>
<proteinExistence type="predicted"/>
<evidence type="ECO:0000313" key="1">
    <source>
        <dbReference type="EMBL" id="KAF7348662.1"/>
    </source>
</evidence>
<dbReference type="EMBL" id="JACAZI010000011">
    <property type="protein sequence ID" value="KAF7348662.1"/>
    <property type="molecule type" value="Genomic_DNA"/>
</dbReference>
<dbReference type="OrthoDB" id="3055500at2759"/>
<evidence type="ECO:0000313" key="2">
    <source>
        <dbReference type="Proteomes" id="UP000620124"/>
    </source>
</evidence>
<reference evidence="1" key="1">
    <citation type="submission" date="2020-05" db="EMBL/GenBank/DDBJ databases">
        <title>Mycena genomes resolve the evolution of fungal bioluminescence.</title>
        <authorList>
            <person name="Tsai I.J."/>
        </authorList>
    </citation>
    <scope>NUCLEOTIDE SEQUENCE</scope>
    <source>
        <strain evidence="1">CCC161011</strain>
    </source>
</reference>
<organism evidence="1 2">
    <name type="scientific">Mycena venus</name>
    <dbReference type="NCBI Taxonomy" id="2733690"/>
    <lineage>
        <taxon>Eukaryota</taxon>
        <taxon>Fungi</taxon>
        <taxon>Dikarya</taxon>
        <taxon>Basidiomycota</taxon>
        <taxon>Agaricomycotina</taxon>
        <taxon>Agaricomycetes</taxon>
        <taxon>Agaricomycetidae</taxon>
        <taxon>Agaricales</taxon>
        <taxon>Marasmiineae</taxon>
        <taxon>Mycenaceae</taxon>
        <taxon>Mycena</taxon>
    </lineage>
</organism>
<keyword evidence="2" id="KW-1185">Reference proteome</keyword>
<gene>
    <name evidence="1" type="ORF">MVEN_01384700</name>
</gene>
<dbReference type="Proteomes" id="UP000620124">
    <property type="component" value="Unassembled WGS sequence"/>
</dbReference>
<protein>
    <submittedName>
        <fullName evidence="1">Uncharacterized protein</fullName>
    </submittedName>
</protein>
<comment type="caution">
    <text evidence="1">The sequence shown here is derived from an EMBL/GenBank/DDBJ whole genome shotgun (WGS) entry which is preliminary data.</text>
</comment>